<gene>
    <name evidence="3" type="ORF">GHK86_04415</name>
</gene>
<dbReference type="Proteomes" id="UP000437736">
    <property type="component" value="Unassembled WGS sequence"/>
</dbReference>
<evidence type="ECO:0000256" key="1">
    <source>
        <dbReference type="SAM" id="MobiDB-lite"/>
    </source>
</evidence>
<feature type="compositionally biased region" description="Basic residues" evidence="1">
    <location>
        <begin position="25"/>
        <end position="36"/>
    </location>
</feature>
<dbReference type="EMBL" id="WJHE01000185">
    <property type="protein sequence ID" value="MST31969.1"/>
    <property type="molecule type" value="Genomic_DNA"/>
</dbReference>
<evidence type="ECO:0000259" key="2">
    <source>
        <dbReference type="PROSITE" id="PS50206"/>
    </source>
</evidence>
<keyword evidence="4" id="KW-1185">Reference proteome</keyword>
<name>A0ABW9QQI1_9ACTN</name>
<evidence type="ECO:0000313" key="3">
    <source>
        <dbReference type="EMBL" id="MST31969.1"/>
    </source>
</evidence>
<sequence>MDPSLYPGGYRWRPHQVHGGDGGGRRTRRFGSRRRSGTVARTGYPPGYPGDRESVFRRSQVVREVDVRTFAAAHADGALVIDVRESFEYAAGHVPGARLVPLGALPGAARDLPRDRPVYVICASGNRSLTAAGRLSQMGFDARSVAGGTAGWTQSGLPVVRGTHENAA</sequence>
<dbReference type="PROSITE" id="PS50206">
    <property type="entry name" value="RHODANESE_3"/>
    <property type="match status" value="1"/>
</dbReference>
<dbReference type="InterPro" id="IPR001763">
    <property type="entry name" value="Rhodanese-like_dom"/>
</dbReference>
<dbReference type="InterPro" id="IPR001307">
    <property type="entry name" value="Thiosulphate_STrfase_CS"/>
</dbReference>
<dbReference type="SMART" id="SM00450">
    <property type="entry name" value="RHOD"/>
    <property type="match status" value="1"/>
</dbReference>
<accession>A0ABW9QQI1</accession>
<feature type="domain" description="Rhodanese" evidence="2">
    <location>
        <begin position="74"/>
        <end position="161"/>
    </location>
</feature>
<dbReference type="Pfam" id="PF00581">
    <property type="entry name" value="Rhodanese"/>
    <property type="match status" value="1"/>
</dbReference>
<dbReference type="InterPro" id="IPR050229">
    <property type="entry name" value="GlpE_sulfurtransferase"/>
</dbReference>
<feature type="region of interest" description="Disordered" evidence="1">
    <location>
        <begin position="1"/>
        <end position="49"/>
    </location>
</feature>
<dbReference type="PROSITE" id="PS00380">
    <property type="entry name" value="RHODANESE_1"/>
    <property type="match status" value="1"/>
</dbReference>
<comment type="caution">
    <text evidence="3">The sequence shown here is derived from an EMBL/GenBank/DDBJ whole genome shotgun (WGS) entry which is preliminary data.</text>
</comment>
<dbReference type="InterPro" id="IPR036873">
    <property type="entry name" value="Rhodanese-like_dom_sf"/>
</dbReference>
<dbReference type="Gene3D" id="3.40.250.10">
    <property type="entry name" value="Rhodanese-like domain"/>
    <property type="match status" value="1"/>
</dbReference>
<dbReference type="SUPFAM" id="SSF52821">
    <property type="entry name" value="Rhodanese/Cell cycle control phosphatase"/>
    <property type="match status" value="1"/>
</dbReference>
<reference evidence="3 4" key="1">
    <citation type="submission" date="2019-11" db="EMBL/GenBank/DDBJ databases">
        <title>Acidiferrimicrobium australis gen. nov., sp. nov., an acidophilic and obligately heterotrophic, member of the Actinobacteria that catalyses dissimilatory oxido- reduction of iron isolated from metal-rich acidic water in Chile.</title>
        <authorList>
            <person name="Gonzalez D."/>
            <person name="Huber K."/>
            <person name="Hedrich S."/>
            <person name="Rojas-Villalobos C."/>
            <person name="Quatrini R."/>
            <person name="Dinamarca M.A."/>
            <person name="Schwarz A."/>
            <person name="Canales C."/>
            <person name="Nancucheo I."/>
        </authorList>
    </citation>
    <scope>NUCLEOTIDE SEQUENCE [LARGE SCALE GENOMIC DNA]</scope>
    <source>
        <strain evidence="3 4">USS-CCA1</strain>
    </source>
</reference>
<dbReference type="CDD" id="cd00158">
    <property type="entry name" value="RHOD"/>
    <property type="match status" value="1"/>
</dbReference>
<evidence type="ECO:0000313" key="4">
    <source>
        <dbReference type="Proteomes" id="UP000437736"/>
    </source>
</evidence>
<dbReference type="PANTHER" id="PTHR43031:SF1">
    <property type="entry name" value="PYRIDINE NUCLEOTIDE-DISULPHIDE OXIDOREDUCTASE"/>
    <property type="match status" value="1"/>
</dbReference>
<protein>
    <recommendedName>
        <fullName evidence="2">Rhodanese domain-containing protein</fullName>
    </recommendedName>
</protein>
<proteinExistence type="predicted"/>
<dbReference type="PANTHER" id="PTHR43031">
    <property type="entry name" value="FAD-DEPENDENT OXIDOREDUCTASE"/>
    <property type="match status" value="1"/>
</dbReference>
<organism evidence="3 4">
    <name type="scientific">Acidiferrimicrobium australe</name>
    <dbReference type="NCBI Taxonomy" id="2664430"/>
    <lineage>
        <taxon>Bacteria</taxon>
        <taxon>Bacillati</taxon>
        <taxon>Actinomycetota</taxon>
        <taxon>Acidimicrobiia</taxon>
        <taxon>Acidimicrobiales</taxon>
        <taxon>Acidimicrobiaceae</taxon>
        <taxon>Acidiferrimicrobium</taxon>
    </lineage>
</organism>